<comment type="caution">
    <text evidence="1">The sequence shown here is derived from an EMBL/GenBank/DDBJ whole genome shotgun (WGS) entry which is preliminary data.</text>
</comment>
<proteinExistence type="predicted"/>
<sequence>MRYENEWLLECVLMCMRSPKLYEHMRKHDILALPGGTCLKRAIQHFQSDFGFNPSVFKGLQEKTKDMDEHSRHGMIVFDEMKLSEHIDVKPSGAMLNLQNW</sequence>
<protein>
    <submittedName>
        <fullName evidence="1">Uncharacterized protein</fullName>
    </submittedName>
</protein>
<evidence type="ECO:0000313" key="2">
    <source>
        <dbReference type="Proteomes" id="UP000821865"/>
    </source>
</evidence>
<gene>
    <name evidence="1" type="ORF">HPB49_012218</name>
</gene>
<organism evidence="1 2">
    <name type="scientific">Dermacentor silvarum</name>
    <name type="common">Tick</name>
    <dbReference type="NCBI Taxonomy" id="543639"/>
    <lineage>
        <taxon>Eukaryota</taxon>
        <taxon>Metazoa</taxon>
        <taxon>Ecdysozoa</taxon>
        <taxon>Arthropoda</taxon>
        <taxon>Chelicerata</taxon>
        <taxon>Arachnida</taxon>
        <taxon>Acari</taxon>
        <taxon>Parasitiformes</taxon>
        <taxon>Ixodida</taxon>
        <taxon>Ixodoidea</taxon>
        <taxon>Ixodidae</taxon>
        <taxon>Rhipicephalinae</taxon>
        <taxon>Dermacentor</taxon>
    </lineage>
</organism>
<name>A0ACB8C3L6_DERSI</name>
<evidence type="ECO:0000313" key="1">
    <source>
        <dbReference type="EMBL" id="KAH7933400.1"/>
    </source>
</evidence>
<accession>A0ACB8C3L6</accession>
<reference evidence="1" key="1">
    <citation type="submission" date="2020-05" db="EMBL/GenBank/DDBJ databases">
        <title>Large-scale comparative analyses of tick genomes elucidate their genetic diversity and vector capacities.</title>
        <authorList>
            <person name="Jia N."/>
            <person name="Wang J."/>
            <person name="Shi W."/>
            <person name="Du L."/>
            <person name="Sun Y."/>
            <person name="Zhan W."/>
            <person name="Jiang J."/>
            <person name="Wang Q."/>
            <person name="Zhang B."/>
            <person name="Ji P."/>
            <person name="Sakyi L.B."/>
            <person name="Cui X."/>
            <person name="Yuan T."/>
            <person name="Jiang B."/>
            <person name="Yang W."/>
            <person name="Lam T.T.-Y."/>
            <person name="Chang Q."/>
            <person name="Ding S."/>
            <person name="Wang X."/>
            <person name="Zhu J."/>
            <person name="Ruan X."/>
            <person name="Zhao L."/>
            <person name="Wei J."/>
            <person name="Que T."/>
            <person name="Du C."/>
            <person name="Cheng J."/>
            <person name="Dai P."/>
            <person name="Han X."/>
            <person name="Huang E."/>
            <person name="Gao Y."/>
            <person name="Liu J."/>
            <person name="Shao H."/>
            <person name="Ye R."/>
            <person name="Li L."/>
            <person name="Wei W."/>
            <person name="Wang X."/>
            <person name="Wang C."/>
            <person name="Yang T."/>
            <person name="Huo Q."/>
            <person name="Li W."/>
            <person name="Guo W."/>
            <person name="Chen H."/>
            <person name="Zhou L."/>
            <person name="Ni X."/>
            <person name="Tian J."/>
            <person name="Zhou Y."/>
            <person name="Sheng Y."/>
            <person name="Liu T."/>
            <person name="Pan Y."/>
            <person name="Xia L."/>
            <person name="Li J."/>
            <person name="Zhao F."/>
            <person name="Cao W."/>
        </authorList>
    </citation>
    <scope>NUCLEOTIDE SEQUENCE</scope>
    <source>
        <strain evidence="1">Dsil-2018</strain>
    </source>
</reference>
<keyword evidence="2" id="KW-1185">Reference proteome</keyword>
<dbReference type="Proteomes" id="UP000821865">
    <property type="component" value="Chromosome 9"/>
</dbReference>
<dbReference type="EMBL" id="CM023478">
    <property type="protein sequence ID" value="KAH7933400.1"/>
    <property type="molecule type" value="Genomic_DNA"/>
</dbReference>